<dbReference type="AlphaFoldDB" id="A0A8H2XFV9"/>
<accession>A0A8H2XFV9</accession>
<name>A0A8H2XFV9_9AGAM</name>
<dbReference type="SUPFAM" id="SSF58104">
    <property type="entry name" value="Methyl-accepting chemotaxis protein (MCP) signaling domain"/>
    <property type="match status" value="1"/>
</dbReference>
<evidence type="ECO:0000313" key="2">
    <source>
        <dbReference type="EMBL" id="CAE6421234.1"/>
    </source>
</evidence>
<evidence type="ECO:0000313" key="3">
    <source>
        <dbReference type="Proteomes" id="UP000663843"/>
    </source>
</evidence>
<reference evidence="2" key="1">
    <citation type="submission" date="2021-01" db="EMBL/GenBank/DDBJ databases">
        <authorList>
            <person name="Kaushik A."/>
        </authorList>
    </citation>
    <scope>NUCLEOTIDE SEQUENCE</scope>
    <source>
        <strain evidence="2">AG2-2IIIB</strain>
    </source>
</reference>
<evidence type="ECO:0000256" key="1">
    <source>
        <dbReference type="SAM" id="MobiDB-lite"/>
    </source>
</evidence>
<gene>
    <name evidence="2" type="ORF">RDB_LOCUS54092</name>
</gene>
<evidence type="ECO:0008006" key="4">
    <source>
        <dbReference type="Google" id="ProtNLM"/>
    </source>
</evidence>
<dbReference type="Proteomes" id="UP000663843">
    <property type="component" value="Unassembled WGS sequence"/>
</dbReference>
<proteinExistence type="predicted"/>
<organism evidence="2 3">
    <name type="scientific">Rhizoctonia solani</name>
    <dbReference type="NCBI Taxonomy" id="456999"/>
    <lineage>
        <taxon>Eukaryota</taxon>
        <taxon>Fungi</taxon>
        <taxon>Dikarya</taxon>
        <taxon>Basidiomycota</taxon>
        <taxon>Agaricomycotina</taxon>
        <taxon>Agaricomycetes</taxon>
        <taxon>Cantharellales</taxon>
        <taxon>Ceratobasidiaceae</taxon>
        <taxon>Rhizoctonia</taxon>
    </lineage>
</organism>
<feature type="region of interest" description="Disordered" evidence="1">
    <location>
        <begin position="247"/>
        <end position="266"/>
    </location>
</feature>
<sequence>MADQLGWYPPGQVCYPPELPPSFKNIHDLKPIVGVPSDNEVIAIHTVVHAANRVSGVPGMHDPKFFTQLTDHLFNVQMARYRSKYSLITFPSDATYIPSGLPVHIPVKLEPVSGTPSDDEITKVHEAIQTYQELRRIPSLFDARINMELSQHLFDIQMARHMRTAGESQPRPVIQETQRLINLAQAAELSQDLSERSIATNNAGTGANAIDVQSAAGLDVLELMERSDQLAERFNQLLEGLSQLTEHKPPAPQALDERLDQPTKHSDPFSERFNQLFERFNRLVEQSSQPAHKSNELAERSNELAEKANQLMERLGRSSEYSNQLSEQTKSSWNRIGDVLNNLNRVLVGVQHAIVRNHKGNTISAIDALVNEKGQTPVEMPNYSRSTFKHISEYHSDEPDSRVQVLIDGTSRICYIPDSWSGDFLQFYDISEGICDPGTNVVIDGKESEARIKLRDYFSSRLG</sequence>
<protein>
    <recommendedName>
        <fullName evidence="4">Laminin domain protein</fullName>
    </recommendedName>
</protein>
<dbReference type="Gene3D" id="1.10.287.950">
    <property type="entry name" value="Methyl-accepting chemotaxis protein"/>
    <property type="match status" value="1"/>
</dbReference>
<comment type="caution">
    <text evidence="2">The sequence shown here is derived from an EMBL/GenBank/DDBJ whole genome shotgun (WGS) entry which is preliminary data.</text>
</comment>
<dbReference type="EMBL" id="CAJMWT010001818">
    <property type="protein sequence ID" value="CAE6421234.1"/>
    <property type="molecule type" value="Genomic_DNA"/>
</dbReference>